<evidence type="ECO:0000313" key="3">
    <source>
        <dbReference type="Proteomes" id="UP000054032"/>
    </source>
</evidence>
<keyword evidence="3" id="KW-1185">Reference proteome</keyword>
<name>W6ZCC3_COCMI</name>
<dbReference type="AlphaFoldDB" id="W6ZCC3"/>
<keyword evidence="1" id="KW-0472">Membrane</keyword>
<sequence length="112" mass="11883">MIIVEVVAVAVAVEVAGVLAYVFAVALAPFAALLILTALDRSAHTVVVAQEVVVVVAVVVIPMTRKRERKSAPRELSQTAGSLVTLSAQRVVQLTPLHLSENAQPLVQQRLP</sequence>
<evidence type="ECO:0000256" key="1">
    <source>
        <dbReference type="SAM" id="Phobius"/>
    </source>
</evidence>
<dbReference type="OrthoDB" id="10399643at2759"/>
<reference evidence="2 3" key="1">
    <citation type="journal article" date="2013" name="PLoS Genet.">
        <title>Comparative genome structure, secondary metabolite, and effector coding capacity across Cochliobolus pathogens.</title>
        <authorList>
            <person name="Condon B.J."/>
            <person name="Leng Y."/>
            <person name="Wu D."/>
            <person name="Bushley K.E."/>
            <person name="Ohm R.A."/>
            <person name="Otillar R."/>
            <person name="Martin J."/>
            <person name="Schackwitz W."/>
            <person name="Grimwood J."/>
            <person name="MohdZainudin N."/>
            <person name="Xue C."/>
            <person name="Wang R."/>
            <person name="Manning V.A."/>
            <person name="Dhillon B."/>
            <person name="Tu Z.J."/>
            <person name="Steffenson B.J."/>
            <person name="Salamov A."/>
            <person name="Sun H."/>
            <person name="Lowry S."/>
            <person name="LaButti K."/>
            <person name="Han J."/>
            <person name="Copeland A."/>
            <person name="Lindquist E."/>
            <person name="Barry K."/>
            <person name="Schmutz J."/>
            <person name="Baker S.E."/>
            <person name="Ciuffetti L.M."/>
            <person name="Grigoriev I.V."/>
            <person name="Zhong S."/>
            <person name="Turgeon B.G."/>
        </authorList>
    </citation>
    <scope>NUCLEOTIDE SEQUENCE [LARGE SCALE GENOMIC DNA]</scope>
    <source>
        <strain evidence="2 3">ATCC 44560</strain>
    </source>
</reference>
<organism evidence="2 3">
    <name type="scientific">Bipolaris oryzae ATCC 44560</name>
    <dbReference type="NCBI Taxonomy" id="930090"/>
    <lineage>
        <taxon>Eukaryota</taxon>
        <taxon>Fungi</taxon>
        <taxon>Dikarya</taxon>
        <taxon>Ascomycota</taxon>
        <taxon>Pezizomycotina</taxon>
        <taxon>Dothideomycetes</taxon>
        <taxon>Pleosporomycetidae</taxon>
        <taxon>Pleosporales</taxon>
        <taxon>Pleosporineae</taxon>
        <taxon>Pleosporaceae</taxon>
        <taxon>Bipolaris</taxon>
    </lineage>
</organism>
<dbReference type="RefSeq" id="XP_007692093.1">
    <property type="nucleotide sequence ID" value="XM_007693903.1"/>
</dbReference>
<feature type="transmembrane region" description="Helical" evidence="1">
    <location>
        <begin position="42"/>
        <end position="61"/>
    </location>
</feature>
<feature type="transmembrane region" description="Helical" evidence="1">
    <location>
        <begin position="7"/>
        <end position="36"/>
    </location>
</feature>
<dbReference type="Proteomes" id="UP000054032">
    <property type="component" value="Unassembled WGS sequence"/>
</dbReference>
<accession>W6ZCC3</accession>
<dbReference type="HOGENOM" id="CLU_2145415_0_0_1"/>
<keyword evidence="1" id="KW-0812">Transmembrane</keyword>
<protein>
    <submittedName>
        <fullName evidence="2">Uncharacterized protein</fullName>
    </submittedName>
</protein>
<keyword evidence="1" id="KW-1133">Transmembrane helix</keyword>
<proteinExistence type="predicted"/>
<evidence type="ECO:0000313" key="2">
    <source>
        <dbReference type="EMBL" id="EUC41391.1"/>
    </source>
</evidence>
<dbReference type="KEGG" id="bor:COCMIDRAFT_106295"/>
<gene>
    <name evidence="2" type="ORF">COCMIDRAFT_106295</name>
</gene>
<dbReference type="EMBL" id="KI964105">
    <property type="protein sequence ID" value="EUC41391.1"/>
    <property type="molecule type" value="Genomic_DNA"/>
</dbReference>
<dbReference type="GeneID" id="19118834"/>